<feature type="transmembrane region" description="Helical" evidence="1">
    <location>
        <begin position="33"/>
        <end position="55"/>
    </location>
</feature>
<keyword evidence="1" id="KW-0472">Membrane</keyword>
<evidence type="ECO:0000313" key="2">
    <source>
        <dbReference type="EMBL" id="AQN31794.1"/>
    </source>
</evidence>
<evidence type="ECO:0000313" key="3">
    <source>
        <dbReference type="Proteomes" id="UP000223204"/>
    </source>
</evidence>
<keyword evidence="1" id="KW-0812">Transmembrane</keyword>
<organism evidence="2 3">
    <name type="scientific">Escherichia phage G_AB-2017</name>
    <dbReference type="NCBI Taxonomy" id="1933113"/>
    <lineage>
        <taxon>Viruses</taxon>
        <taxon>Duplodnaviria</taxon>
        <taxon>Heunggongvirae</taxon>
        <taxon>Uroviricota</taxon>
        <taxon>Caudoviricetes</taxon>
        <taxon>Sarkviridae</taxon>
        <taxon>Guernseyvirinae</taxon>
        <taxon>Kagunavirus</taxon>
        <taxon>Kagunavirus GAB2017</taxon>
    </lineage>
</organism>
<keyword evidence="3" id="KW-1185">Reference proteome</keyword>
<name>A0A1Q1PUM2_9CAUD</name>
<protein>
    <submittedName>
        <fullName evidence="2">Putative holin-like class II</fullName>
    </submittedName>
</protein>
<keyword evidence="1" id="KW-1133">Transmembrane helix</keyword>
<accession>A0A1Q1PUM2</accession>
<feature type="transmembrane region" description="Helical" evidence="1">
    <location>
        <begin position="67"/>
        <end position="83"/>
    </location>
</feature>
<dbReference type="EMBL" id="KY295895">
    <property type="protein sequence ID" value="AQN31794.1"/>
    <property type="molecule type" value="Genomic_DNA"/>
</dbReference>
<reference evidence="2 3" key="1">
    <citation type="submission" date="2016-11" db="EMBL/GenBank/DDBJ databases">
        <title>Biological and genomic characterization of a historic collection of therapeutic Escherichia coli bacteriophage.</title>
        <authorList>
            <person name="Baig A."/>
            <person name="Colom J."/>
            <person name="Atterbury R."/>
            <person name="Barrow P."/>
        </authorList>
    </citation>
    <scope>NUCLEOTIDE SEQUENCE [LARGE SCALE GENOMIC DNA]</scope>
</reference>
<sequence>MDKFTETVTGWLLAAALAGGVIGLRQHKSVISGPIDGFCFIATGFTCAVFGAPLAAQWFGITGDREIAGLGFIIAILWMPIYSRLSGIVAGEYIARRGGPDE</sequence>
<gene>
    <name evidence="2" type="ORF">G_37</name>
</gene>
<proteinExistence type="predicted"/>
<dbReference type="Proteomes" id="UP000223204">
    <property type="component" value="Segment"/>
</dbReference>
<evidence type="ECO:0000256" key="1">
    <source>
        <dbReference type="SAM" id="Phobius"/>
    </source>
</evidence>